<evidence type="ECO:0000256" key="3">
    <source>
        <dbReference type="SAM" id="SignalP"/>
    </source>
</evidence>
<dbReference type="InterPro" id="IPR021884">
    <property type="entry name" value="Ice-bd_prot"/>
</dbReference>
<evidence type="ECO:0000313" key="5">
    <source>
        <dbReference type="EMBL" id="QOL50058.1"/>
    </source>
</evidence>
<evidence type="ECO:0000256" key="2">
    <source>
        <dbReference type="ARBA" id="ARBA00022729"/>
    </source>
</evidence>
<feature type="chain" id="PRO_5032456384" evidence="3">
    <location>
        <begin position="22"/>
        <end position="291"/>
    </location>
</feature>
<comment type="similarity">
    <text evidence="1">Belongs to the ice-binding protein family.</text>
</comment>
<proteinExistence type="inferred from homology"/>
<feature type="signal peptide" evidence="3">
    <location>
        <begin position="1"/>
        <end position="21"/>
    </location>
</feature>
<dbReference type="EMBL" id="CP062941">
    <property type="protein sequence ID" value="QOL50058.1"/>
    <property type="molecule type" value="Genomic_DNA"/>
</dbReference>
<dbReference type="Pfam" id="PF11999">
    <property type="entry name" value="Ice_binding"/>
    <property type="match status" value="1"/>
</dbReference>
<dbReference type="RefSeq" id="WP_193687082.1">
    <property type="nucleotide sequence ID" value="NZ_CP062941.1"/>
</dbReference>
<dbReference type="KEGG" id="mlir:LPB04_01645"/>
<dbReference type="NCBIfam" id="TIGR02595">
    <property type="entry name" value="PEP_CTERM"/>
    <property type="match status" value="1"/>
</dbReference>
<dbReference type="InterPro" id="IPR013424">
    <property type="entry name" value="Ice-binding_C"/>
</dbReference>
<evidence type="ECO:0000259" key="4">
    <source>
        <dbReference type="Pfam" id="PF07589"/>
    </source>
</evidence>
<gene>
    <name evidence="5" type="ORF">LPB04_01645</name>
</gene>
<evidence type="ECO:0000313" key="6">
    <source>
        <dbReference type="Proteomes" id="UP000593875"/>
    </source>
</evidence>
<dbReference type="PROSITE" id="PS51257">
    <property type="entry name" value="PROKAR_LIPOPROTEIN"/>
    <property type="match status" value="1"/>
</dbReference>
<reference evidence="5 6" key="1">
    <citation type="submission" date="2020-10" db="EMBL/GenBank/DDBJ databases">
        <title>Genome sequencing of Massilia sp. LPB0304.</title>
        <authorList>
            <person name="Kim J."/>
        </authorList>
    </citation>
    <scope>NUCLEOTIDE SEQUENCE [LARGE SCALE GENOMIC DNA]</scope>
    <source>
        <strain evidence="5 6">LPB0304</strain>
    </source>
</reference>
<keyword evidence="2 3" id="KW-0732">Signal</keyword>
<evidence type="ECO:0000256" key="1">
    <source>
        <dbReference type="ARBA" id="ARBA00005445"/>
    </source>
</evidence>
<feature type="domain" description="Ice-binding protein C-terminal" evidence="4">
    <location>
        <begin position="258"/>
        <end position="283"/>
    </location>
</feature>
<sequence length="291" mass="28620">MNTNKLILPLMLALACGSANAGVLPFLGGAQQFAVLGAETVTNTNATTLHGDLGVAPGSSITGTDSVTFASGGAIHQTDAIAVRAQADARSSYERLAALAGGIDLSGQDLGSVGVLGSGVYRFSSSAALTGGMTIDFANDPNGVIVFQIGSTLITAANSFVNVLNGTSTNGIYFQVGSSATLGADAVFAGNILAQQSVSFGSASSIACGRALALGAAVTMIGNTVSNDCNAYSPTSLGGDYGSGGYGGFGVAVLPPSDVPEPASLALFALGLCTVGVLRRGRRAGLKTAAA</sequence>
<protein>
    <submittedName>
        <fullName evidence="5">DUF3494 domain-containing protein</fullName>
    </submittedName>
</protein>
<dbReference type="Proteomes" id="UP000593875">
    <property type="component" value="Chromosome"/>
</dbReference>
<organism evidence="5 6">
    <name type="scientific">Massilia litorea</name>
    <dbReference type="NCBI Taxonomy" id="2769491"/>
    <lineage>
        <taxon>Bacteria</taxon>
        <taxon>Pseudomonadati</taxon>
        <taxon>Pseudomonadota</taxon>
        <taxon>Betaproteobacteria</taxon>
        <taxon>Burkholderiales</taxon>
        <taxon>Oxalobacteraceae</taxon>
        <taxon>Telluria group</taxon>
        <taxon>Massilia</taxon>
    </lineage>
</organism>
<name>A0A7L9U4Y5_9BURK</name>
<dbReference type="AlphaFoldDB" id="A0A7L9U4Y5"/>
<accession>A0A7L9U4Y5</accession>
<dbReference type="Pfam" id="PF07589">
    <property type="entry name" value="PEP-CTERM"/>
    <property type="match status" value="1"/>
</dbReference>
<keyword evidence="6" id="KW-1185">Reference proteome</keyword>